<evidence type="ECO:0000256" key="8">
    <source>
        <dbReference type="ARBA" id="ARBA00022840"/>
    </source>
</evidence>
<proteinExistence type="inferred from homology"/>
<dbReference type="InterPro" id="IPR017583">
    <property type="entry name" value="Tagatose/fructose_Pkinase"/>
</dbReference>
<keyword evidence="8 12" id="KW-0067">ATP-binding</keyword>
<organism evidence="14 15">
    <name type="scientific">Komagataeibacter saccharivorans</name>
    <dbReference type="NCBI Taxonomy" id="265959"/>
    <lineage>
        <taxon>Bacteria</taxon>
        <taxon>Pseudomonadati</taxon>
        <taxon>Pseudomonadota</taxon>
        <taxon>Alphaproteobacteria</taxon>
        <taxon>Acetobacterales</taxon>
        <taxon>Acetobacteraceae</taxon>
        <taxon>Komagataeibacter</taxon>
    </lineage>
</organism>
<comment type="catalytic activity">
    <reaction evidence="12">
        <text>D-ribose + ATP = D-ribose 5-phosphate + ADP + H(+)</text>
        <dbReference type="Rhea" id="RHEA:13697"/>
        <dbReference type="ChEBI" id="CHEBI:15378"/>
        <dbReference type="ChEBI" id="CHEBI:30616"/>
        <dbReference type="ChEBI" id="CHEBI:47013"/>
        <dbReference type="ChEBI" id="CHEBI:78346"/>
        <dbReference type="ChEBI" id="CHEBI:456216"/>
        <dbReference type="EC" id="2.7.1.15"/>
    </reaction>
</comment>
<dbReference type="SUPFAM" id="SSF53613">
    <property type="entry name" value="Ribokinase-like"/>
    <property type="match status" value="1"/>
</dbReference>
<feature type="binding site" evidence="12">
    <location>
        <begin position="43"/>
        <end position="47"/>
    </location>
    <ligand>
        <name>substrate</name>
    </ligand>
</feature>
<dbReference type="UniPathway" id="UPA00916">
    <property type="reaction ID" value="UER00889"/>
</dbReference>
<comment type="caution">
    <text evidence="12">Lacks conserved residue(s) required for the propagation of feature annotation.</text>
</comment>
<comment type="similarity">
    <text evidence="1">Belongs to the carbohydrate kinase pfkB family.</text>
</comment>
<feature type="binding site" evidence="12">
    <location>
        <position position="293"/>
    </location>
    <ligand>
        <name>K(+)</name>
        <dbReference type="ChEBI" id="CHEBI:29103"/>
    </ligand>
</feature>
<evidence type="ECO:0000256" key="5">
    <source>
        <dbReference type="ARBA" id="ARBA00022723"/>
    </source>
</evidence>
<evidence type="ECO:0000256" key="3">
    <source>
        <dbReference type="ARBA" id="ARBA00016943"/>
    </source>
</evidence>
<dbReference type="EMBL" id="CP023036">
    <property type="protein sequence ID" value="AXY22050.1"/>
    <property type="molecule type" value="Genomic_DNA"/>
</dbReference>
<dbReference type="GO" id="GO:0046872">
    <property type="term" value="F:metal ion binding"/>
    <property type="evidence" value="ECO:0007669"/>
    <property type="project" value="UniProtKB-KW"/>
</dbReference>
<keyword evidence="10 12" id="KW-0630">Potassium</keyword>
<dbReference type="Proteomes" id="UP000264120">
    <property type="component" value="Chromosome"/>
</dbReference>
<dbReference type="InterPro" id="IPR011877">
    <property type="entry name" value="Ribokinase"/>
</dbReference>
<evidence type="ECO:0000256" key="10">
    <source>
        <dbReference type="ARBA" id="ARBA00022958"/>
    </source>
</evidence>
<dbReference type="RefSeq" id="WP_118962708.1">
    <property type="nucleotide sequence ID" value="NZ_CP023036.1"/>
</dbReference>
<dbReference type="HAMAP" id="MF_01987">
    <property type="entry name" value="Ribokinase"/>
    <property type="match status" value="1"/>
</dbReference>
<comment type="subcellular location">
    <subcellularLocation>
        <location evidence="12">Cytoplasm</location>
    </subcellularLocation>
</comment>
<feature type="binding site" evidence="12">
    <location>
        <position position="288"/>
    </location>
    <ligand>
        <name>K(+)</name>
        <dbReference type="ChEBI" id="CHEBI:29103"/>
    </ligand>
</feature>
<dbReference type="InterPro" id="IPR011611">
    <property type="entry name" value="PfkB_dom"/>
</dbReference>
<evidence type="ECO:0000256" key="4">
    <source>
        <dbReference type="ARBA" id="ARBA00022679"/>
    </source>
</evidence>
<sequence>MSTSPAHIAVIGSTNIDFVTHVERFPHPGETLHVHSSTTGLGGKGANQAVAVARLGQDVALAGWTGTDMLAEMARTTLHDAGVNARWLLADPQAGTGRAFITINHAGENQILVDGGANMAHGAEACSHLAPVLDNAAVVMMQMEMDAELVQAVARQARDRNIPVVLDPAPVPATGLPDALFALADILTPNENETRELTGILPVDEATALHAARILHKRGTHTAIIKLGHRGVVYSTATTRGFVPPFAVRAIDTVAAGDCFNAGLATALARGATLGEAVRYAAACGALATTRAGAAEAAPTADEVACLLDRTPG</sequence>
<feature type="binding site" evidence="12">
    <location>
        <begin position="226"/>
        <end position="231"/>
    </location>
    <ligand>
        <name>ATP</name>
        <dbReference type="ChEBI" id="CHEBI:30616"/>
    </ligand>
</feature>
<dbReference type="EC" id="2.7.1.15" evidence="2 12"/>
<evidence type="ECO:0000256" key="11">
    <source>
        <dbReference type="ARBA" id="ARBA00023277"/>
    </source>
</evidence>
<evidence type="ECO:0000313" key="14">
    <source>
        <dbReference type="EMBL" id="AXY22050.1"/>
    </source>
</evidence>
<gene>
    <name evidence="12 14" type="primary">rbsK</name>
    <name evidence="14" type="ORF">CD178_01266</name>
</gene>
<feature type="active site" description="Proton acceptor" evidence="12">
    <location>
        <position position="258"/>
    </location>
</feature>
<dbReference type="Gene3D" id="3.40.1190.20">
    <property type="match status" value="1"/>
</dbReference>
<dbReference type="PIRSF" id="PIRSF000535">
    <property type="entry name" value="1PFK/6PFK/LacC"/>
    <property type="match status" value="1"/>
</dbReference>
<feature type="domain" description="Carbohydrate kinase PfkB" evidence="13">
    <location>
        <begin position="7"/>
        <end position="300"/>
    </location>
</feature>
<dbReference type="PANTHER" id="PTHR10584">
    <property type="entry name" value="SUGAR KINASE"/>
    <property type="match status" value="1"/>
</dbReference>
<dbReference type="PROSITE" id="PS00583">
    <property type="entry name" value="PFKB_KINASES_1"/>
    <property type="match status" value="1"/>
</dbReference>
<comment type="similarity">
    <text evidence="12">Belongs to the carbohydrate kinase PfkB family. Ribokinase subfamily.</text>
</comment>
<dbReference type="InterPro" id="IPR002139">
    <property type="entry name" value="Ribo/fructo_kinase"/>
</dbReference>
<feature type="binding site" evidence="12">
    <location>
        <position position="291"/>
    </location>
    <ligand>
        <name>K(+)</name>
        <dbReference type="ChEBI" id="CHEBI:29103"/>
    </ligand>
</feature>
<feature type="binding site" evidence="12">
    <location>
        <position position="254"/>
    </location>
    <ligand>
        <name>K(+)</name>
        <dbReference type="ChEBI" id="CHEBI:29103"/>
    </ligand>
</feature>
<comment type="cofactor">
    <cofactor evidence="12">
        <name>Mg(2+)</name>
        <dbReference type="ChEBI" id="CHEBI:18420"/>
    </cofactor>
    <text evidence="12">Requires a divalent cation, most likely magnesium in vivo, as an electrophilic catalyst to aid phosphoryl group transfer. It is the chelate of the metal and the nucleotide that is the actual substrate.</text>
</comment>
<reference evidence="14 15" key="1">
    <citation type="submission" date="2017-08" db="EMBL/GenBank/DDBJ databases">
        <title>Complete genome sequence of Gluconacetobacter saccharivorans CV1 isolated from Fermented Vinegar.</title>
        <authorList>
            <person name="Kim S.-Y."/>
        </authorList>
    </citation>
    <scope>NUCLEOTIDE SEQUENCE [LARGE SCALE GENOMIC DNA]</scope>
    <source>
        <strain evidence="14 15">CV1</strain>
    </source>
</reference>
<keyword evidence="12" id="KW-0963">Cytoplasm</keyword>
<keyword evidence="9 12" id="KW-0460">Magnesium</keyword>
<dbReference type="OrthoDB" id="9792663at2"/>
<evidence type="ECO:0000256" key="9">
    <source>
        <dbReference type="ARBA" id="ARBA00022842"/>
    </source>
</evidence>
<dbReference type="CDD" id="cd01174">
    <property type="entry name" value="ribokinase"/>
    <property type="match status" value="1"/>
</dbReference>
<evidence type="ECO:0000256" key="1">
    <source>
        <dbReference type="ARBA" id="ARBA00005380"/>
    </source>
</evidence>
<evidence type="ECO:0000256" key="6">
    <source>
        <dbReference type="ARBA" id="ARBA00022741"/>
    </source>
</evidence>
<dbReference type="AlphaFoldDB" id="A0A347WB07"/>
<keyword evidence="15" id="KW-1185">Reference proteome</keyword>
<feature type="binding site" evidence="12">
    <location>
        <begin position="15"/>
        <end position="17"/>
    </location>
    <ligand>
        <name>substrate</name>
    </ligand>
</feature>
<protein>
    <recommendedName>
        <fullName evidence="3 12">Ribokinase</fullName>
        <shortName evidence="12">RK</shortName>
        <ecNumber evidence="2 12">2.7.1.15</ecNumber>
    </recommendedName>
</protein>
<name>A0A347WB07_9PROT</name>
<evidence type="ECO:0000256" key="12">
    <source>
        <dbReference type="HAMAP-Rule" id="MF_01987"/>
    </source>
</evidence>
<evidence type="ECO:0000256" key="2">
    <source>
        <dbReference type="ARBA" id="ARBA00012035"/>
    </source>
</evidence>
<dbReference type="PRINTS" id="PR00990">
    <property type="entry name" value="RIBOKINASE"/>
</dbReference>
<dbReference type="PANTHER" id="PTHR10584:SF166">
    <property type="entry name" value="RIBOKINASE"/>
    <property type="match status" value="1"/>
</dbReference>
<evidence type="ECO:0000313" key="15">
    <source>
        <dbReference type="Proteomes" id="UP000264120"/>
    </source>
</evidence>
<keyword evidence="4 12" id="KW-0808">Transferase</keyword>
<comment type="function">
    <text evidence="12">Catalyzes the phosphorylation of ribose at O-5 in a reaction requiring ATP and magnesium. The resulting D-ribose-5-phosphate can then be used either for sythesis of nucleotides, histidine, and tryptophan, or as a component of the pentose phosphate pathway.</text>
</comment>
<keyword evidence="7 12" id="KW-0418">Kinase</keyword>
<comment type="subunit">
    <text evidence="12">Homodimer.</text>
</comment>
<dbReference type="GO" id="GO:0005829">
    <property type="term" value="C:cytosol"/>
    <property type="evidence" value="ECO:0007669"/>
    <property type="project" value="TreeGrafter"/>
</dbReference>
<feature type="binding site" evidence="12">
    <location>
        <position position="190"/>
    </location>
    <ligand>
        <name>ATP</name>
        <dbReference type="ChEBI" id="CHEBI:30616"/>
    </ligand>
</feature>
<dbReference type="Pfam" id="PF00294">
    <property type="entry name" value="PfkB"/>
    <property type="match status" value="1"/>
</dbReference>
<dbReference type="InterPro" id="IPR002173">
    <property type="entry name" value="Carboh/pur_kinase_PfkB_CS"/>
</dbReference>
<dbReference type="GO" id="GO:0004747">
    <property type="term" value="F:ribokinase activity"/>
    <property type="evidence" value="ECO:0007669"/>
    <property type="project" value="UniProtKB-UniRule"/>
</dbReference>
<evidence type="ECO:0000259" key="13">
    <source>
        <dbReference type="Pfam" id="PF00294"/>
    </source>
</evidence>
<dbReference type="PROSITE" id="PS00584">
    <property type="entry name" value="PFKB_KINASES_2"/>
    <property type="match status" value="1"/>
</dbReference>
<feature type="binding site" evidence="12">
    <location>
        <position position="252"/>
    </location>
    <ligand>
        <name>K(+)</name>
        <dbReference type="ChEBI" id="CHEBI:29103"/>
    </ligand>
</feature>
<dbReference type="GO" id="GO:0019303">
    <property type="term" value="P:D-ribose catabolic process"/>
    <property type="evidence" value="ECO:0007669"/>
    <property type="project" value="UniProtKB-UniRule"/>
</dbReference>
<dbReference type="InterPro" id="IPR029056">
    <property type="entry name" value="Ribokinase-like"/>
</dbReference>
<comment type="activity regulation">
    <text evidence="12">Activated by a monovalent cation that binds near, but not in, the active site. The most likely occupant of the site in vivo is potassium. Ion binding induces a conformational change that may alter substrate affinity.</text>
</comment>
<dbReference type="KEGG" id="ksc:CD178_01266"/>
<keyword evidence="11 12" id="KW-0119">Carbohydrate metabolism</keyword>
<feature type="binding site" evidence="12">
    <location>
        <begin position="257"/>
        <end position="258"/>
    </location>
    <ligand>
        <name>ATP</name>
        <dbReference type="ChEBI" id="CHEBI:30616"/>
    </ligand>
</feature>
<comment type="pathway">
    <text evidence="12">Carbohydrate metabolism; D-ribose degradation; D-ribose 5-phosphate from beta-D-ribopyranose: step 2/2.</text>
</comment>
<accession>A0A347WB07</accession>
<feature type="binding site" evidence="12">
    <location>
        <position position="258"/>
    </location>
    <ligand>
        <name>substrate</name>
    </ligand>
</feature>
<feature type="binding site" evidence="12">
    <location>
        <position position="144"/>
    </location>
    <ligand>
        <name>substrate</name>
    </ligand>
</feature>
<evidence type="ECO:0000256" key="7">
    <source>
        <dbReference type="ARBA" id="ARBA00022777"/>
    </source>
</evidence>
<keyword evidence="5 12" id="KW-0479">Metal-binding</keyword>
<dbReference type="GO" id="GO:0005524">
    <property type="term" value="F:ATP binding"/>
    <property type="evidence" value="ECO:0007669"/>
    <property type="project" value="UniProtKB-UniRule"/>
</dbReference>
<keyword evidence="6 12" id="KW-0547">Nucleotide-binding</keyword>